<dbReference type="PANTHER" id="PTHR19282">
    <property type="entry name" value="TETRASPANIN"/>
    <property type="match status" value="1"/>
</dbReference>
<reference evidence="7" key="1">
    <citation type="submission" date="2013-04" db="EMBL/GenBank/DDBJ databases">
        <title>The Genome Sequence of Fonticula alba ATCC 38817.</title>
        <authorList>
            <consortium name="The Broad Institute Genomics Platform"/>
            <person name="Russ C."/>
            <person name="Cuomo C."/>
            <person name="Burger G."/>
            <person name="Gray M.W."/>
            <person name="Holland P.W.H."/>
            <person name="King N."/>
            <person name="Lang F.B.F."/>
            <person name="Roger A.J."/>
            <person name="Ruiz-Trillo I."/>
            <person name="Brown M."/>
            <person name="Walker B."/>
            <person name="Young S."/>
            <person name="Zeng Q."/>
            <person name="Gargeya S."/>
            <person name="Fitzgerald M."/>
            <person name="Haas B."/>
            <person name="Abouelleil A."/>
            <person name="Allen A.W."/>
            <person name="Alvarado L."/>
            <person name="Arachchi H.M."/>
            <person name="Berlin A.M."/>
            <person name="Chapman S.B."/>
            <person name="Gainer-Dewar J."/>
            <person name="Goldberg J."/>
            <person name="Griggs A."/>
            <person name="Gujja S."/>
            <person name="Hansen M."/>
            <person name="Howarth C."/>
            <person name="Imamovic A."/>
            <person name="Ireland A."/>
            <person name="Larimer J."/>
            <person name="McCowan C."/>
            <person name="Murphy C."/>
            <person name="Pearson M."/>
            <person name="Poon T.W."/>
            <person name="Priest M."/>
            <person name="Roberts A."/>
            <person name="Saif S."/>
            <person name="Shea T."/>
            <person name="Sisk P."/>
            <person name="Sykes S."/>
            <person name="Wortman J."/>
            <person name="Nusbaum C."/>
            <person name="Birren B."/>
        </authorList>
    </citation>
    <scope>NUCLEOTIDE SEQUENCE [LARGE SCALE GENOMIC DNA]</scope>
    <source>
        <strain evidence="7">ATCC 38817</strain>
    </source>
</reference>
<evidence type="ECO:0008006" key="9">
    <source>
        <dbReference type="Google" id="ProtNLM"/>
    </source>
</evidence>
<keyword evidence="5 6" id="KW-0472">Membrane</keyword>
<dbReference type="PRINTS" id="PR00259">
    <property type="entry name" value="TMFOUR"/>
</dbReference>
<evidence type="ECO:0000256" key="1">
    <source>
        <dbReference type="ARBA" id="ARBA00004141"/>
    </source>
</evidence>
<feature type="transmembrane region" description="Helical" evidence="6">
    <location>
        <begin position="12"/>
        <end position="35"/>
    </location>
</feature>
<gene>
    <name evidence="7" type="ORF">H696_01689</name>
</gene>
<dbReference type="STRING" id="691883.A0A058ZFP1"/>
<dbReference type="eggNOG" id="KOG3882">
    <property type="taxonomic scope" value="Eukaryota"/>
</dbReference>
<protein>
    <recommendedName>
        <fullName evidence="9">Tetraspanin</fullName>
    </recommendedName>
</protein>
<evidence type="ECO:0000256" key="3">
    <source>
        <dbReference type="ARBA" id="ARBA00022692"/>
    </source>
</evidence>
<evidence type="ECO:0000256" key="5">
    <source>
        <dbReference type="ARBA" id="ARBA00023136"/>
    </source>
</evidence>
<proteinExistence type="inferred from homology"/>
<dbReference type="InterPro" id="IPR018499">
    <property type="entry name" value="Tetraspanin/Peripherin"/>
</dbReference>
<accession>A0A058ZFP1</accession>
<name>A0A058ZFP1_FONAL</name>
<dbReference type="InterPro" id="IPR000301">
    <property type="entry name" value="Tetraspanin_animals"/>
</dbReference>
<dbReference type="EMBL" id="KB932202">
    <property type="protein sequence ID" value="KCV72292.1"/>
    <property type="molecule type" value="Genomic_DNA"/>
</dbReference>
<dbReference type="GO" id="GO:0016020">
    <property type="term" value="C:membrane"/>
    <property type="evidence" value="ECO:0007669"/>
    <property type="project" value="UniProtKB-SubCell"/>
</dbReference>
<evidence type="ECO:0000313" key="8">
    <source>
        <dbReference type="Proteomes" id="UP000030693"/>
    </source>
</evidence>
<keyword evidence="8" id="KW-1185">Reference proteome</keyword>
<evidence type="ECO:0000256" key="4">
    <source>
        <dbReference type="ARBA" id="ARBA00022989"/>
    </source>
</evidence>
<dbReference type="RefSeq" id="XP_009493870.1">
    <property type="nucleotide sequence ID" value="XM_009495595.1"/>
</dbReference>
<feature type="transmembrane region" description="Helical" evidence="6">
    <location>
        <begin position="77"/>
        <end position="100"/>
    </location>
</feature>
<keyword evidence="3 6" id="KW-0812">Transmembrane</keyword>
<evidence type="ECO:0000256" key="2">
    <source>
        <dbReference type="ARBA" id="ARBA00006840"/>
    </source>
</evidence>
<dbReference type="AlphaFoldDB" id="A0A058ZFP1"/>
<dbReference type="PIRSF" id="PIRSF002419">
    <property type="entry name" value="Tetraspanin"/>
    <property type="match status" value="1"/>
</dbReference>
<comment type="subcellular location">
    <subcellularLocation>
        <location evidence="1">Membrane</location>
        <topology evidence="1">Multi-pass membrane protein</topology>
    </subcellularLocation>
</comment>
<feature type="transmembrane region" description="Helical" evidence="6">
    <location>
        <begin position="160"/>
        <end position="184"/>
    </location>
</feature>
<sequence>MSCCSRFSRAMLILINIFFLVAGLGVLGGGIYTLVESNRLGIPSSICIGIIVTGSLVFLMSLVGLIGASRKKAGLLWFYFTLCLLVLLAQIAVAVVAYFFSDQSMEWLEEYGWDKASQETRDYIQDTFECCGFQHNEPGCPVDNGCGDQMYDTFVAYSTYVYIAGFVLVGFQVIGLIFTIIVAVSARKDSY</sequence>
<dbReference type="OMA" id="IQSFLHC"/>
<evidence type="ECO:0000313" key="7">
    <source>
        <dbReference type="EMBL" id="KCV72292.1"/>
    </source>
</evidence>
<evidence type="ECO:0000256" key="6">
    <source>
        <dbReference type="SAM" id="Phobius"/>
    </source>
</evidence>
<feature type="transmembrane region" description="Helical" evidence="6">
    <location>
        <begin position="41"/>
        <end position="65"/>
    </location>
</feature>
<comment type="similarity">
    <text evidence="2">Belongs to the tetraspanin (TM4SF) family.</text>
</comment>
<dbReference type="GeneID" id="20526414"/>
<dbReference type="Proteomes" id="UP000030693">
    <property type="component" value="Unassembled WGS sequence"/>
</dbReference>
<organism evidence="7">
    <name type="scientific">Fonticula alba</name>
    <name type="common">Slime mold</name>
    <dbReference type="NCBI Taxonomy" id="691883"/>
    <lineage>
        <taxon>Eukaryota</taxon>
        <taxon>Rotosphaerida</taxon>
        <taxon>Fonticulaceae</taxon>
        <taxon>Fonticula</taxon>
    </lineage>
</organism>
<keyword evidence="4 6" id="KW-1133">Transmembrane helix</keyword>
<dbReference type="OrthoDB" id="5845060at2759"/>
<dbReference type="Pfam" id="PF00335">
    <property type="entry name" value="Tetraspanin"/>
    <property type="match status" value="1"/>
</dbReference>